<comment type="caution">
    <text evidence="3">The sequence shown here is derived from an EMBL/GenBank/DDBJ whole genome shotgun (WGS) entry which is preliminary data.</text>
</comment>
<dbReference type="Proteomes" id="UP000245535">
    <property type="component" value="Unassembled WGS sequence"/>
</dbReference>
<protein>
    <submittedName>
        <fullName evidence="3">Uncharacterized protein</fullName>
    </submittedName>
</protein>
<proteinExistence type="predicted"/>
<feature type="transmembrane region" description="Helical" evidence="2">
    <location>
        <begin position="87"/>
        <end position="104"/>
    </location>
</feature>
<organism evidence="3 4">
    <name type="scientific">Sediminitomix flava</name>
    <dbReference type="NCBI Taxonomy" id="379075"/>
    <lineage>
        <taxon>Bacteria</taxon>
        <taxon>Pseudomonadati</taxon>
        <taxon>Bacteroidota</taxon>
        <taxon>Cytophagia</taxon>
        <taxon>Cytophagales</taxon>
        <taxon>Flammeovirgaceae</taxon>
        <taxon>Sediminitomix</taxon>
    </lineage>
</organism>
<dbReference type="AlphaFoldDB" id="A0A315Z6X0"/>
<keyword evidence="2" id="KW-0472">Membrane</keyword>
<gene>
    <name evidence="3" type="ORF">BC781_106285</name>
</gene>
<name>A0A315Z6X0_SEDFL</name>
<dbReference type="EMBL" id="QGDO01000006">
    <property type="protein sequence ID" value="PWJ39384.1"/>
    <property type="molecule type" value="Genomic_DNA"/>
</dbReference>
<evidence type="ECO:0000256" key="1">
    <source>
        <dbReference type="SAM" id="MobiDB-lite"/>
    </source>
</evidence>
<accession>A0A315Z6X0</accession>
<evidence type="ECO:0000313" key="4">
    <source>
        <dbReference type="Proteomes" id="UP000245535"/>
    </source>
</evidence>
<sequence>MSSVKTVPKLGISLEKSQLFKLIFMVSQKNLAFYDSKINTHTVLGFYFCYKKDKLTIMKILDSLLFAFAVVFFIIGIHQTFIYGLELSYFFFAFSGVFFLFMVYRRRKRQEAEQNEGNQQKQTAKKGKKK</sequence>
<feature type="region of interest" description="Disordered" evidence="1">
    <location>
        <begin position="110"/>
        <end position="130"/>
    </location>
</feature>
<keyword evidence="2" id="KW-0812">Transmembrane</keyword>
<keyword evidence="2" id="KW-1133">Transmembrane helix</keyword>
<evidence type="ECO:0000256" key="2">
    <source>
        <dbReference type="SAM" id="Phobius"/>
    </source>
</evidence>
<evidence type="ECO:0000313" key="3">
    <source>
        <dbReference type="EMBL" id="PWJ39384.1"/>
    </source>
</evidence>
<feature type="transmembrane region" description="Helical" evidence="2">
    <location>
        <begin position="60"/>
        <end position="81"/>
    </location>
</feature>
<keyword evidence="4" id="KW-1185">Reference proteome</keyword>
<reference evidence="3 4" key="1">
    <citation type="submission" date="2018-03" db="EMBL/GenBank/DDBJ databases">
        <title>Genomic Encyclopedia of Archaeal and Bacterial Type Strains, Phase II (KMG-II): from individual species to whole genera.</title>
        <authorList>
            <person name="Goeker M."/>
        </authorList>
    </citation>
    <scope>NUCLEOTIDE SEQUENCE [LARGE SCALE GENOMIC DNA]</scope>
    <source>
        <strain evidence="3 4">DSM 28229</strain>
    </source>
</reference>